<proteinExistence type="predicted"/>
<reference evidence="1" key="1">
    <citation type="submission" date="2014-09" db="EMBL/GenBank/DDBJ databases">
        <authorList>
            <person name="Magalhaes I.L.F."/>
            <person name="Oliveira U."/>
            <person name="Santos F.R."/>
            <person name="Vidigal T.H.D.A."/>
            <person name="Brescovit A.D."/>
            <person name="Santos A.J."/>
        </authorList>
    </citation>
    <scope>NUCLEOTIDE SEQUENCE</scope>
    <source>
        <tissue evidence="1">Shoot tissue taken approximately 20 cm above the soil surface</tissue>
    </source>
</reference>
<sequence>MVLLVEVLRVIVQGSRSPIASQKASGKDYNNPITLVNQLNSLSDLSTIHVSQWLNFL</sequence>
<organism evidence="1">
    <name type="scientific">Arundo donax</name>
    <name type="common">Giant reed</name>
    <name type="synonym">Donax arundinaceus</name>
    <dbReference type="NCBI Taxonomy" id="35708"/>
    <lineage>
        <taxon>Eukaryota</taxon>
        <taxon>Viridiplantae</taxon>
        <taxon>Streptophyta</taxon>
        <taxon>Embryophyta</taxon>
        <taxon>Tracheophyta</taxon>
        <taxon>Spermatophyta</taxon>
        <taxon>Magnoliopsida</taxon>
        <taxon>Liliopsida</taxon>
        <taxon>Poales</taxon>
        <taxon>Poaceae</taxon>
        <taxon>PACMAD clade</taxon>
        <taxon>Arundinoideae</taxon>
        <taxon>Arundineae</taxon>
        <taxon>Arundo</taxon>
    </lineage>
</organism>
<accession>A0A0A9HI00</accession>
<dbReference type="AlphaFoldDB" id="A0A0A9HI00"/>
<name>A0A0A9HI00_ARUDO</name>
<reference evidence="1" key="2">
    <citation type="journal article" date="2015" name="Data Brief">
        <title>Shoot transcriptome of the giant reed, Arundo donax.</title>
        <authorList>
            <person name="Barrero R.A."/>
            <person name="Guerrero F.D."/>
            <person name="Moolhuijzen P."/>
            <person name="Goolsby J.A."/>
            <person name="Tidwell J."/>
            <person name="Bellgard S.E."/>
            <person name="Bellgard M.I."/>
        </authorList>
    </citation>
    <scope>NUCLEOTIDE SEQUENCE</scope>
    <source>
        <tissue evidence="1">Shoot tissue taken approximately 20 cm above the soil surface</tissue>
    </source>
</reference>
<evidence type="ECO:0000313" key="1">
    <source>
        <dbReference type="EMBL" id="JAE32513.1"/>
    </source>
</evidence>
<protein>
    <submittedName>
        <fullName evidence="1">Uncharacterized protein</fullName>
    </submittedName>
</protein>
<dbReference type="EMBL" id="GBRH01165383">
    <property type="protein sequence ID" value="JAE32513.1"/>
    <property type="molecule type" value="Transcribed_RNA"/>
</dbReference>